<gene>
    <name evidence="8" type="ORF">L228DRAFT_142458</name>
</gene>
<dbReference type="PANTHER" id="PTHR47338">
    <property type="entry name" value="ZN(II)2CYS6 TRANSCRIPTION FACTOR (EUROFUNG)-RELATED"/>
    <property type="match status" value="1"/>
</dbReference>
<dbReference type="InterPro" id="IPR001138">
    <property type="entry name" value="Zn2Cys6_DnaBD"/>
</dbReference>
<feature type="domain" description="Zn(2)-C6 fungal-type" evidence="7">
    <location>
        <begin position="15"/>
        <end position="45"/>
    </location>
</feature>
<dbReference type="PANTHER" id="PTHR47338:SF9">
    <property type="entry name" value="ZN(II)2CYS6 TRANSCRIPTION FACTOR (EUROFUNG)"/>
    <property type="match status" value="1"/>
</dbReference>
<dbReference type="PROSITE" id="PS00463">
    <property type="entry name" value="ZN2_CY6_FUNGAL_1"/>
    <property type="match status" value="1"/>
</dbReference>
<dbReference type="SMART" id="SM00066">
    <property type="entry name" value="GAL4"/>
    <property type="match status" value="1"/>
</dbReference>
<comment type="subcellular location">
    <subcellularLocation>
        <location evidence="1">Nucleus</location>
    </subcellularLocation>
</comment>
<dbReference type="Pfam" id="PF00172">
    <property type="entry name" value="Zn_clus"/>
    <property type="match status" value="1"/>
</dbReference>
<dbReference type="AlphaFoldDB" id="A0A165H6Q1"/>
<dbReference type="GO" id="GO:0000981">
    <property type="term" value="F:DNA-binding transcription factor activity, RNA polymerase II-specific"/>
    <property type="evidence" value="ECO:0007669"/>
    <property type="project" value="InterPro"/>
</dbReference>
<dbReference type="InterPro" id="IPR007219">
    <property type="entry name" value="XnlR_reg_dom"/>
</dbReference>
<evidence type="ECO:0000259" key="7">
    <source>
        <dbReference type="PROSITE" id="PS50048"/>
    </source>
</evidence>
<dbReference type="Gene3D" id="4.10.240.10">
    <property type="entry name" value="Zn(2)-C6 fungal-type DNA-binding domain"/>
    <property type="match status" value="1"/>
</dbReference>
<evidence type="ECO:0000313" key="9">
    <source>
        <dbReference type="Proteomes" id="UP000076632"/>
    </source>
</evidence>
<dbReference type="CDD" id="cd00067">
    <property type="entry name" value="GAL4"/>
    <property type="match status" value="1"/>
</dbReference>
<organism evidence="8 9">
    <name type="scientific">Xylona heveae (strain CBS 132557 / TC161)</name>
    <dbReference type="NCBI Taxonomy" id="1328760"/>
    <lineage>
        <taxon>Eukaryota</taxon>
        <taxon>Fungi</taxon>
        <taxon>Dikarya</taxon>
        <taxon>Ascomycota</taxon>
        <taxon>Pezizomycotina</taxon>
        <taxon>Xylonomycetes</taxon>
        <taxon>Xylonales</taxon>
        <taxon>Xylonaceae</taxon>
        <taxon>Xylona</taxon>
    </lineage>
</organism>
<dbReference type="PROSITE" id="PS50048">
    <property type="entry name" value="ZN2_CY6_FUNGAL_2"/>
    <property type="match status" value="1"/>
</dbReference>
<dbReference type="STRING" id="1328760.A0A165H6Q1"/>
<evidence type="ECO:0000256" key="3">
    <source>
        <dbReference type="ARBA" id="ARBA00023015"/>
    </source>
</evidence>
<proteinExistence type="predicted"/>
<evidence type="ECO:0000256" key="1">
    <source>
        <dbReference type="ARBA" id="ARBA00004123"/>
    </source>
</evidence>
<feature type="region of interest" description="Disordered" evidence="6">
    <location>
        <begin position="50"/>
        <end position="70"/>
    </location>
</feature>
<protein>
    <recommendedName>
        <fullName evidence="7">Zn(2)-C6 fungal-type domain-containing protein</fullName>
    </recommendedName>
</protein>
<dbReference type="OrthoDB" id="2943660at2759"/>
<evidence type="ECO:0000256" key="6">
    <source>
        <dbReference type="SAM" id="MobiDB-lite"/>
    </source>
</evidence>
<keyword evidence="9" id="KW-1185">Reference proteome</keyword>
<keyword evidence="5" id="KW-0539">Nucleus</keyword>
<dbReference type="GeneID" id="28894326"/>
<feature type="region of interest" description="Disordered" evidence="6">
    <location>
        <begin position="1"/>
        <end position="26"/>
    </location>
</feature>
<dbReference type="InParanoid" id="A0A165H6Q1"/>
<keyword evidence="2" id="KW-0479">Metal-binding</keyword>
<dbReference type="Pfam" id="PF04082">
    <property type="entry name" value="Fungal_trans"/>
    <property type="match status" value="1"/>
</dbReference>
<evidence type="ECO:0000256" key="2">
    <source>
        <dbReference type="ARBA" id="ARBA00022723"/>
    </source>
</evidence>
<dbReference type="InterPro" id="IPR050815">
    <property type="entry name" value="TF_fung"/>
</dbReference>
<dbReference type="GO" id="GO:0005634">
    <property type="term" value="C:nucleus"/>
    <property type="evidence" value="ECO:0007669"/>
    <property type="project" value="UniProtKB-SubCell"/>
</dbReference>
<dbReference type="SUPFAM" id="SSF57701">
    <property type="entry name" value="Zn2/Cys6 DNA-binding domain"/>
    <property type="match status" value="1"/>
</dbReference>
<dbReference type="EMBL" id="KV407458">
    <property type="protein sequence ID" value="KZF23061.1"/>
    <property type="molecule type" value="Genomic_DNA"/>
</dbReference>
<dbReference type="GO" id="GO:0003677">
    <property type="term" value="F:DNA binding"/>
    <property type="evidence" value="ECO:0007669"/>
    <property type="project" value="InterPro"/>
</dbReference>
<sequence length="649" mass="73711">MNETSSSHSPRTHQACEPCRRKKTKCPGERPICSFCWRLNQSCKYVQKDSRHRASREAQNRRSSKGRVRRLESQVGQILETIQTLTDGQARELPRSQTYCSQDVAPGPIIETEGLLNTSYFDTSTCPLPPNEVLIHFVQVYKTKLHLQPLQLFNISTLPNQVTHFPDFLLYSLLAIGLHFSDHEFYKDKRSAAIQFYVRSARDIVIQLATEGKSSLELLQSLCLLALADVADCRLERAWVTIGIASRLAICPRSLKAEFSPNPSTARDNESRCFWSVMVLERTFCSGAATANNELAKYSYPCSIPNPIIGTPAPTPPIVTRDLGINAYCIQLLSVWCQIISYTKQMKCRGATDLGLSTSTYQQLMDKFYKFEASFPLTHGFKHTAFHKRTSTELSDHFEYWTAWLLLQVTYHTAHALLNHPIIYIVPKHLQGAFQSPAFLQQTVDQALLHSGWVAYLFRICNDLQFETNNPFLGHLASVTATVHWLFQFAGDLNIVQKARANLVTCQEFLERMSAQWPHLSCLVQKLRILQESVPDVDTLVNQPSIPLRKLPLYWELLDHSLSMVTLDDVVPDTGSTRSRVTTEYLVSLNDNPVTPVPRRDSEFVDSTVETLPEDLHYAQLSENVFGEMYLSHAPGMQLPTYFNFFGHL</sequence>
<dbReference type="CDD" id="cd12148">
    <property type="entry name" value="fungal_TF_MHR"/>
    <property type="match status" value="1"/>
</dbReference>
<keyword evidence="3" id="KW-0805">Transcription regulation</keyword>
<accession>A0A165H6Q1</accession>
<evidence type="ECO:0000256" key="4">
    <source>
        <dbReference type="ARBA" id="ARBA00023163"/>
    </source>
</evidence>
<evidence type="ECO:0000256" key="5">
    <source>
        <dbReference type="ARBA" id="ARBA00023242"/>
    </source>
</evidence>
<reference evidence="8 9" key="1">
    <citation type="journal article" date="2016" name="Fungal Biol.">
        <title>The genome of Xylona heveae provides a window into fungal endophytism.</title>
        <authorList>
            <person name="Gazis R."/>
            <person name="Kuo A."/>
            <person name="Riley R."/>
            <person name="LaButti K."/>
            <person name="Lipzen A."/>
            <person name="Lin J."/>
            <person name="Amirebrahimi M."/>
            <person name="Hesse C.N."/>
            <person name="Spatafora J.W."/>
            <person name="Henrissat B."/>
            <person name="Hainaut M."/>
            <person name="Grigoriev I.V."/>
            <person name="Hibbett D.S."/>
        </authorList>
    </citation>
    <scope>NUCLEOTIDE SEQUENCE [LARGE SCALE GENOMIC DNA]</scope>
    <source>
        <strain evidence="8 9">TC161</strain>
    </source>
</reference>
<dbReference type="RefSeq" id="XP_018188616.1">
    <property type="nucleotide sequence ID" value="XM_018329189.1"/>
</dbReference>
<keyword evidence="4" id="KW-0804">Transcription</keyword>
<dbReference type="GO" id="GO:0008270">
    <property type="term" value="F:zinc ion binding"/>
    <property type="evidence" value="ECO:0007669"/>
    <property type="project" value="InterPro"/>
</dbReference>
<evidence type="ECO:0000313" key="8">
    <source>
        <dbReference type="EMBL" id="KZF23061.1"/>
    </source>
</evidence>
<dbReference type="OMA" id="ASIHWIF"/>
<name>A0A165H6Q1_XYLHT</name>
<dbReference type="GO" id="GO:0006351">
    <property type="term" value="P:DNA-templated transcription"/>
    <property type="evidence" value="ECO:0007669"/>
    <property type="project" value="InterPro"/>
</dbReference>
<dbReference type="Proteomes" id="UP000076632">
    <property type="component" value="Unassembled WGS sequence"/>
</dbReference>
<dbReference type="InterPro" id="IPR036864">
    <property type="entry name" value="Zn2-C6_fun-type_DNA-bd_sf"/>
</dbReference>